<evidence type="ECO:0000259" key="1">
    <source>
        <dbReference type="Pfam" id="PF03869"/>
    </source>
</evidence>
<gene>
    <name evidence="2" type="ORF">GCM10025759_19400</name>
</gene>
<dbReference type="RefSeq" id="WP_158985688.1">
    <property type="nucleotide sequence ID" value="NZ_BAABKY010000002.1"/>
</dbReference>
<dbReference type="Gene3D" id="1.10.1220.10">
    <property type="entry name" value="Met repressor-like"/>
    <property type="match status" value="1"/>
</dbReference>
<protein>
    <recommendedName>
        <fullName evidence="1">Arc-like DNA binding domain-containing protein</fullName>
    </recommendedName>
</protein>
<reference evidence="3" key="1">
    <citation type="journal article" date="2019" name="Int. J. Syst. Evol. Microbiol.">
        <title>The Global Catalogue of Microorganisms (GCM) 10K type strain sequencing project: providing services to taxonomists for standard genome sequencing and annotation.</title>
        <authorList>
            <consortium name="The Broad Institute Genomics Platform"/>
            <consortium name="The Broad Institute Genome Sequencing Center for Infectious Disease"/>
            <person name="Wu L."/>
            <person name="Ma J."/>
        </authorList>
    </citation>
    <scope>NUCLEOTIDE SEQUENCE [LARGE SCALE GENOMIC DNA]</scope>
    <source>
        <strain evidence="3">JCM 19212</strain>
    </source>
</reference>
<dbReference type="EMBL" id="BAABKY010000002">
    <property type="protein sequence ID" value="GAA5075668.1"/>
    <property type="molecule type" value="Genomic_DNA"/>
</dbReference>
<evidence type="ECO:0000313" key="3">
    <source>
        <dbReference type="Proteomes" id="UP001501083"/>
    </source>
</evidence>
<comment type="caution">
    <text evidence="2">The sequence shown here is derived from an EMBL/GenBank/DDBJ whole genome shotgun (WGS) entry which is preliminary data.</text>
</comment>
<dbReference type="SUPFAM" id="SSF47598">
    <property type="entry name" value="Ribbon-helix-helix"/>
    <property type="match status" value="1"/>
</dbReference>
<keyword evidence="3" id="KW-1185">Reference proteome</keyword>
<feature type="domain" description="Arc-like DNA binding" evidence="1">
    <location>
        <begin position="2"/>
        <end position="45"/>
    </location>
</feature>
<name>A0ABP9LCK5_9GAMM</name>
<sequence>MARTDPQVNVRLPEPLLERLRVAADANGASLTGEIVRRLEASFPKSFDLLKLEQRQRDLQLFRERLYDVEWRLLLREALAPDERGKLEAEQHVLHEELLSIQGEIDRMYASLNSGE</sequence>
<dbReference type="InterPro" id="IPR005569">
    <property type="entry name" value="Arc_DNA-bd_dom"/>
</dbReference>
<organism evidence="2 3">
    <name type="scientific">Lysobacter panacisoli</name>
    <dbReference type="NCBI Taxonomy" id="1255263"/>
    <lineage>
        <taxon>Bacteria</taxon>
        <taxon>Pseudomonadati</taxon>
        <taxon>Pseudomonadota</taxon>
        <taxon>Gammaproteobacteria</taxon>
        <taxon>Lysobacterales</taxon>
        <taxon>Lysobacteraceae</taxon>
        <taxon>Lysobacter</taxon>
    </lineage>
</organism>
<dbReference type="Proteomes" id="UP001501083">
    <property type="component" value="Unassembled WGS sequence"/>
</dbReference>
<evidence type="ECO:0000313" key="2">
    <source>
        <dbReference type="EMBL" id="GAA5075668.1"/>
    </source>
</evidence>
<dbReference type="InterPro" id="IPR013321">
    <property type="entry name" value="Arc_rbn_hlx_hlx"/>
</dbReference>
<proteinExistence type="predicted"/>
<accession>A0ABP9LCK5</accession>
<dbReference type="InterPro" id="IPR010985">
    <property type="entry name" value="Ribbon_hlx_hlx"/>
</dbReference>
<dbReference type="Pfam" id="PF03869">
    <property type="entry name" value="Arc"/>
    <property type="match status" value="1"/>
</dbReference>